<gene>
    <name evidence="2" type="ORF">PGLFYP46_01112</name>
</gene>
<reference evidence="2" key="1">
    <citation type="submission" date="2019-11" db="EMBL/GenBank/DDBJ databases">
        <authorList>
            <person name="Feng L."/>
        </authorList>
    </citation>
    <scope>NUCLEOTIDE SEQUENCE</scope>
    <source>
        <strain evidence="2">PgorbachiiLFYP46</strain>
    </source>
</reference>
<organism evidence="2">
    <name type="scientific">Peptoniphilus gorbachii</name>
    <dbReference type="NCBI Taxonomy" id="411567"/>
    <lineage>
        <taxon>Bacteria</taxon>
        <taxon>Bacillati</taxon>
        <taxon>Bacillota</taxon>
        <taxon>Tissierellia</taxon>
        <taxon>Tissierellales</taxon>
        <taxon>Peptoniphilaceae</taxon>
        <taxon>Peptoniphilus</taxon>
    </lineage>
</organism>
<name>A0A6N2ZWD2_9FIRM</name>
<dbReference type="AlphaFoldDB" id="A0A6N2ZWD2"/>
<accession>A0A6N2ZWD2</accession>
<dbReference type="EMBL" id="CACRUP010000008">
    <property type="protein sequence ID" value="VYT80982.1"/>
    <property type="molecule type" value="Genomic_DNA"/>
</dbReference>
<evidence type="ECO:0000256" key="1">
    <source>
        <dbReference type="SAM" id="Phobius"/>
    </source>
</evidence>
<feature type="transmembrane region" description="Helical" evidence="1">
    <location>
        <begin position="155"/>
        <end position="176"/>
    </location>
</feature>
<keyword evidence="1" id="KW-1133">Transmembrane helix</keyword>
<keyword evidence="1" id="KW-0472">Membrane</keyword>
<proteinExistence type="predicted"/>
<feature type="transmembrane region" description="Helical" evidence="1">
    <location>
        <begin position="114"/>
        <end position="135"/>
    </location>
</feature>
<sequence>MRNLIKIIGRNIIIITTLFTFLTKVGYMLKIETQVYLILSLIGLVYLCFMIDEKYREVYKSRNKQKNKTIPHPIKAIEDEIKSNRRYTPKEKKQSRQKIQEVINDTDKYFDEIFLPYIFLVFNSIKIWFVLISFIEWGLIKYFSYKKSEHKFAKIKTLVLVATFINVVVILLYASLKG</sequence>
<feature type="transmembrane region" description="Helical" evidence="1">
    <location>
        <begin position="12"/>
        <end position="29"/>
    </location>
</feature>
<protein>
    <submittedName>
        <fullName evidence="2">Uncharacterized protein</fullName>
    </submittedName>
</protein>
<keyword evidence="1" id="KW-0812">Transmembrane</keyword>
<evidence type="ECO:0000313" key="2">
    <source>
        <dbReference type="EMBL" id="VYT80982.1"/>
    </source>
</evidence>
<feature type="transmembrane region" description="Helical" evidence="1">
    <location>
        <begin position="35"/>
        <end position="52"/>
    </location>
</feature>